<dbReference type="InParanoid" id="A0C4L9"/>
<dbReference type="GeneID" id="5018918"/>
<protein>
    <recommendedName>
        <fullName evidence="4">Transmembrane protein</fullName>
    </recommendedName>
</protein>
<accession>A0C4L9</accession>
<evidence type="ECO:0000313" key="3">
    <source>
        <dbReference type="Proteomes" id="UP000000600"/>
    </source>
</evidence>
<feature type="signal peptide" evidence="1">
    <location>
        <begin position="1"/>
        <end position="22"/>
    </location>
</feature>
<dbReference type="OMA" id="YFESKCI"/>
<keyword evidence="3" id="KW-1185">Reference proteome</keyword>
<dbReference type="RefSeq" id="XP_001433133.1">
    <property type="nucleotide sequence ID" value="XM_001433096.1"/>
</dbReference>
<evidence type="ECO:0000256" key="1">
    <source>
        <dbReference type="SAM" id="SignalP"/>
    </source>
</evidence>
<dbReference type="Proteomes" id="UP000000600">
    <property type="component" value="Unassembled WGS sequence"/>
</dbReference>
<name>A0C4L9_PARTE</name>
<dbReference type="OrthoDB" id="311288at2759"/>
<reference evidence="2 3" key="1">
    <citation type="journal article" date="2006" name="Nature">
        <title>Global trends of whole-genome duplications revealed by the ciliate Paramecium tetraurelia.</title>
        <authorList>
            <consortium name="Genoscope"/>
            <person name="Aury J.-M."/>
            <person name="Jaillon O."/>
            <person name="Duret L."/>
            <person name="Noel B."/>
            <person name="Jubin C."/>
            <person name="Porcel B.M."/>
            <person name="Segurens B."/>
            <person name="Daubin V."/>
            <person name="Anthouard V."/>
            <person name="Aiach N."/>
            <person name="Arnaiz O."/>
            <person name="Billaut A."/>
            <person name="Beisson J."/>
            <person name="Blanc I."/>
            <person name="Bouhouche K."/>
            <person name="Camara F."/>
            <person name="Duharcourt S."/>
            <person name="Guigo R."/>
            <person name="Gogendeau D."/>
            <person name="Katinka M."/>
            <person name="Keller A.-M."/>
            <person name="Kissmehl R."/>
            <person name="Klotz C."/>
            <person name="Koll F."/>
            <person name="Le Moue A."/>
            <person name="Lepere C."/>
            <person name="Malinsky S."/>
            <person name="Nowacki M."/>
            <person name="Nowak J.K."/>
            <person name="Plattner H."/>
            <person name="Poulain J."/>
            <person name="Ruiz F."/>
            <person name="Serrano V."/>
            <person name="Zagulski M."/>
            <person name="Dessen P."/>
            <person name="Betermier M."/>
            <person name="Weissenbach J."/>
            <person name="Scarpelli C."/>
            <person name="Schachter V."/>
            <person name="Sperling L."/>
            <person name="Meyer E."/>
            <person name="Cohen J."/>
            <person name="Wincker P."/>
        </authorList>
    </citation>
    <scope>NUCLEOTIDE SEQUENCE [LARGE SCALE GENOMIC DNA]</scope>
    <source>
        <strain evidence="2 3">Stock d4-2</strain>
    </source>
</reference>
<evidence type="ECO:0008006" key="4">
    <source>
        <dbReference type="Google" id="ProtNLM"/>
    </source>
</evidence>
<keyword evidence="1" id="KW-0732">Signal</keyword>
<gene>
    <name evidence="2" type="ORF">GSPATT00006235001</name>
</gene>
<evidence type="ECO:0000313" key="2">
    <source>
        <dbReference type="EMBL" id="CAK65736.1"/>
    </source>
</evidence>
<dbReference type="EMBL" id="CT868041">
    <property type="protein sequence ID" value="CAK65736.1"/>
    <property type="molecule type" value="Genomic_DNA"/>
</dbReference>
<sequence>MQNLSFILLVSLRLYFCQIISTCELFSDNPLACIEKTSGYSCIYNYFESKCIVEKKTSQGCLDTLNQNACINQLTNEYGEEAQCNQEFQVKAPSRSSANQCRSHYFKLKVAQHPIINMRAQMLQMQIASGKIVSVSLWKKQQRPLTHVKNLIKILLHMQHALSYKIYYVQQVRIIKGMSSGFKGEYGCITVQEEQLETLQCTQHGLTKKACVSIQTEGEECIFIDQMCQSMVQSEINSCLMDLNRQACLAIKNPYISCKWIDNSCYAYRQSNQSNIDELREVNISVCQSIKGLYRYDRENARCIEIDDFKDISCNTLGLSKEGCLKVRNKSCIFYQGTCQELSEQDLKTYSCNMDLNEMACINLETEFQFCKWNGFQCARLFMNQDFDCPLQFEDQSIKVNGNVCQAISKPNVLCKYDQKTNLCVNSTPDDDCDTPFINQKGCISINNVKNKKTCKWINYQCISVQVIPYFTTCESLQYANPQACSQVFENNSRGCYYNQIQQKCVTLQIKLQNDSQKEQQKLDLQLLNSISCENTSLGLNRVACGSITTNGVACMWKQDKCVFIDKKAMISAVPCFSLQWANARACNYVEFQKEICRYDVDELSCVTTAKDHMKCEEIGLNRYACMIAEGFCYFNEDLSLCLNDPSSNISEQLSCDKNSPSKPMCLSITKKGEYCIWQTSSGKCAKASIPFNSNCLTLGYQMNANTCTLIEMSFPDYNIDASKDKSLTLNYGYCKYNYNLNTCQIKNDNCKTKCCTDAEDIGINAHSCSRYSFQDPGVFCYFDEGRCKELTSDIANVLDPEAVKSYYNFKQFKCSQMNINSCSMIEWSTTQRCVHLGNSCFNINLKEQSSLKDLIQEPTITNKYTCFAIEAESLVDKYFTFDEVNRRCKILIPESETPYAKCEDALGNRNLCLRFTGNNYCKWNSDQLKCETIMNYSVDKIEACDANLNIKACIQNKVSPCYFSFASDKCQQAPKEVECNYFNDKGKVSEKVCKLISQKGQKCLFKDNLCATFETYENVCHVKDANQIACYNNVNGNCRWDINTLQCYENLTDISTLNCSSNLNKILCLQVVKEPCYWNADDLQCQRFNAISDVEFKKLNSSNLYTKDACSLISGSGYVYGSDKCEVLPDTSNTKDCSEYWMNEYACLYLTKGHKCYYDVTEEYQRKKCKPFQGEYNQCSDQNSQILINIEVCMNIPMTCIFEQSSLRCVNVEIGPQEKCSKLADSIKEKKYYNKLACSSIDPKSIENFGIQQCYQNSENAQNCLYEKYCFWDQLYYSCSIFVPVLTFFDKNNWVKKPLKVCLNQNSQPEQFGDGCSYQIRYAGGFKFVGNQQIKLPSECAKTHNTCRSDDDCIPYQTTNIQLDYINGKMKVTFPTNNTQTCGNRCGFQGQQTNFCNQDSDCGQEYITKDNLKYTDMQYCRVLKRRSHYINVYSYYFTTNPPLYSNYTFYSENKIDDVTTITYYKVTEVTKELEYEPIKEEDCDFDDKKCYCQYTKEDCKYHNDCPKQVKDIYAYKKKCDYQDYYLVEPYCISKIREIEKCENIYSEALCLEYVKQRCYFDINQGGCIKLEDNQDKLPQCNSMSMDSCLGSKTKKVACSKGEKSAKPGDSCYTIIKEFNDCKDNLFYNSYFNCAKVKKEDAQHSLCARATDECRFSGSECVSEPNLDDTLACKCDSSYSQTLCEKCNCDFSSLGICQQTKQPLQQDANNPFSLCYRVNLLDLRDAKSKQQACASVAQACKYIDSCQDATHITCDDMLGSMVVSLKACQKCKDQPAQYDLKRLQCLALNDDTLINKCEYLNKISCLRNARNVKCKWDQSQCKEIQIASDDIVDCSTLNYDACYQSQQNLCWFDPQLKQCTEFNPFKAQCEFVQDQQNLCNLSMAQNCVWENNKCTKKDKILPNTCKGLNKYACLNQQLVPCGWSVNQECIELINIINYANFLQSAESKSIIQNNAQTCSLISEYKNYLIDQQFKCREVTVIDLIYCNTPGINLKSCVQLSIGRCKYQNNICQTSNEVNLGCQNYLNKEACLSQKAECKFTDKCEQFLNPNLNEILYEIDYSYSDYICLTVDLQTKPTTSLVFLESKGKCIDISDQEPTISDCQLRGMNINACLQKTKSQCEYLDNQCQSISVASQSTCSQTLNWLACTQSDAQCKFVNARCQAFQPTDNCEQLEQLKAIVNESICVKTTDIPCKYDINIRGCSKVTTNQNCSISGLNEKSCIFYTSGQDCKYEMNQCTPYYQQAKCTDKINRDKCLNLRDRQQNCKFDQTLGCIQIISESDLKSCIKNFQTNPSTCSQATDFPCYYNFDTKMCQVFTNPSKFETPSRSQDWQSRVSFNILTCQIYDIDQRKTFWDDGCKETTNTQLTTLECKDYLNYYACVNLKTPLQYCQYTNNICYEKDWFTYKDQQCEQIKNVNHGNFCQATTDVECRYDLDNKNCIKLGNGEIIQCQSSNLVYFGYNEKACAKSNNCIFIDNKCQTFDENNLYYCQQAQQIENCRNVLLEGCYRNSQQRCQLITSELQKTLNCSDIENQVGCKQLQTKGQYCRYYDNKCQNENIQDYKVKNCKDIKMINNYEFCEQTQDIGCIYDPLNNSCIESKQEQQDLTCPRGLNKLACIPLNSNTNQCQFFNYCYGFNSDILNCINDDHQQCCQKALTIQSCLFQTKFKCQWNNNKCNYYDQQINQKLECNTIQNASRNVCYSLLDKFCIFDHFNFKCIQIIPLTCDSVQSAQQCKRIPNIPCYWNQDQCQLKQQDLSDTCQFISQNSGNHQACIQIKRPGQMCIFNDYQCLLFQEIQNTDNCLDNINQNACLQQTNSQCYWDLDVANDQNSPHKYCKSFEKFNSSKCEQNLSYLSCLNIVTTNTYCQWINEKCEPLKIDISNKLVLESYSNVNANVCRLITDPQPMMYDSINKMCQVVTDFNQLTCSQGLMSINMYACIKVKNELCVWDNKIKACKAIVNQKKKIANQEEIAESTCQKIGRTPTSCSLLDVQLPCGGAELGCDYVQLKTVQCNHIGLNKYACLNLTSQSCKWVLNKELNIYQCQEHTPFGLCSEQPKLVNAMLCSLVGHKDPCAYDKSSNSCKWSSEQQQGCDTAGLNKFGCAQIKNCVFYEGRCLKYSDDLDLNCQDADKAHYTVCAQITRDQCKYSELKNGCVSTDLFDSCQVMGINQLGCNAKQPICQWIDKKCECTRLFELKRPCSQIQDFDQCQTRDECYYNDSFPTRISNELIKSQNQGTCKEKSCSDREECEGEIVYGYICYKDKQGICQPARDCQDIKNAVKSCSSYVIKDRPCVEKGYSNDNIQCETLLNCQQLDLIACQKNLEYCIYGNDQCTNKQCNNYMDETSCPKENCYWKNSKKRCLEQVSCELNSSEKECSDNGYANQKCGWFKLDDQPSFCQAGCRYLPQAFVSCRGTQITDYVCVNFKDVCIQCEEITDSCHCLQEEDFCHYDIYRNKCQSKGCQTYNSETCPASRCTFNKEINICIPQCQFRFNIKECGYLNDCVWDQQLRQCLVYEEKPINVEICPGCLKAENYLAIILLIISLSAII</sequence>
<proteinExistence type="predicted"/>
<dbReference type="KEGG" id="ptm:GSPATT00006235001"/>
<feature type="chain" id="PRO_5002622764" description="Transmembrane protein" evidence="1">
    <location>
        <begin position="23"/>
        <end position="3546"/>
    </location>
</feature>
<dbReference type="HOGENOM" id="CLU_000273_0_0_1"/>
<organism evidence="2 3">
    <name type="scientific">Paramecium tetraurelia</name>
    <dbReference type="NCBI Taxonomy" id="5888"/>
    <lineage>
        <taxon>Eukaryota</taxon>
        <taxon>Sar</taxon>
        <taxon>Alveolata</taxon>
        <taxon>Ciliophora</taxon>
        <taxon>Intramacronucleata</taxon>
        <taxon>Oligohymenophorea</taxon>
        <taxon>Peniculida</taxon>
        <taxon>Parameciidae</taxon>
        <taxon>Paramecium</taxon>
    </lineage>
</organism>